<dbReference type="Proteomes" id="UP000677228">
    <property type="component" value="Unassembled WGS sequence"/>
</dbReference>
<dbReference type="Proteomes" id="UP000682733">
    <property type="component" value="Unassembled WGS sequence"/>
</dbReference>
<feature type="non-terminal residue" evidence="3">
    <location>
        <position position="497"/>
    </location>
</feature>
<dbReference type="InterPro" id="IPR043502">
    <property type="entry name" value="DNA/RNA_pol_sf"/>
</dbReference>
<feature type="domain" description="Reverse transcriptase" evidence="1">
    <location>
        <begin position="196"/>
        <end position="459"/>
    </location>
</feature>
<dbReference type="EMBL" id="CAJNOK010022869">
    <property type="protein sequence ID" value="CAF1354566.1"/>
    <property type="molecule type" value="Genomic_DNA"/>
</dbReference>
<sequence length="497" mass="58021">MFKFPIIVIWIREEISILHHLRNRYYRHHSQETCIAYTTPRQFVDLFVKEHRAVQWDNFLKQCKVNDNNYFWEFTARHYQSSTPRIKGITTASGVITDPACIVGELHPHYQEHFRLPIEKLSPAAQQQIGMDYEYFCTLHENFPEEKPLATTFKEVSSILKKLHPKRALDIVQTSNFILKQLPISFTGILVISFDRLLEKNLFPNWAKIARMFCNTKSNAYPRKNDLRPISILNAIGKVYEKVLHPKYHTWLKENKIIPHQQSGFQANIRLQTRVLSVYEEARQCIATNRPGLILFVDFVSAFDKVWHKALLVKLARFHLPSRLWLWLRSWLSDRSAYVSFGGSESDVFNIEWGLPQGSVISPLIYIPYIADLVEIKEPVRKDNFFADDWSLFFSVPYGLSFSTSCTLLQRQGQEAFDKIHVYCEYWLVELSVTKTVAMLIHSQIQVPSLKLIYNGHEIKFVNKFTDLGYLITSKLGLGQFLNLQCSQIFSSFRIVS</sequence>
<dbReference type="AlphaFoldDB" id="A0A8S2RR30"/>
<reference evidence="3" key="1">
    <citation type="submission" date="2021-02" db="EMBL/GenBank/DDBJ databases">
        <authorList>
            <person name="Nowell W R."/>
        </authorList>
    </citation>
    <scope>NUCLEOTIDE SEQUENCE</scope>
</reference>
<gene>
    <name evidence="2" type="ORF">OVA965_LOCUS30958</name>
    <name evidence="3" type="ORF">TMI583_LOCUS31775</name>
</gene>
<name>A0A8S2RR30_9BILA</name>
<dbReference type="Pfam" id="PF00078">
    <property type="entry name" value="RVT_1"/>
    <property type="match status" value="1"/>
</dbReference>
<evidence type="ECO:0000259" key="1">
    <source>
        <dbReference type="PROSITE" id="PS50878"/>
    </source>
</evidence>
<evidence type="ECO:0000313" key="3">
    <source>
        <dbReference type="EMBL" id="CAF4164956.1"/>
    </source>
</evidence>
<dbReference type="PANTHER" id="PTHR19446">
    <property type="entry name" value="REVERSE TRANSCRIPTASES"/>
    <property type="match status" value="1"/>
</dbReference>
<dbReference type="CDD" id="cd01650">
    <property type="entry name" value="RT_nLTR_like"/>
    <property type="match status" value="1"/>
</dbReference>
<evidence type="ECO:0000313" key="2">
    <source>
        <dbReference type="EMBL" id="CAF1354566.1"/>
    </source>
</evidence>
<accession>A0A8S2RR30</accession>
<dbReference type="InterPro" id="IPR000477">
    <property type="entry name" value="RT_dom"/>
</dbReference>
<comment type="caution">
    <text evidence="3">The sequence shown here is derived from an EMBL/GenBank/DDBJ whole genome shotgun (WGS) entry which is preliminary data.</text>
</comment>
<dbReference type="SUPFAM" id="SSF56672">
    <property type="entry name" value="DNA/RNA polymerases"/>
    <property type="match status" value="1"/>
</dbReference>
<proteinExistence type="predicted"/>
<organism evidence="3 4">
    <name type="scientific">Didymodactylos carnosus</name>
    <dbReference type="NCBI Taxonomy" id="1234261"/>
    <lineage>
        <taxon>Eukaryota</taxon>
        <taxon>Metazoa</taxon>
        <taxon>Spiralia</taxon>
        <taxon>Gnathifera</taxon>
        <taxon>Rotifera</taxon>
        <taxon>Eurotatoria</taxon>
        <taxon>Bdelloidea</taxon>
        <taxon>Philodinida</taxon>
        <taxon>Philodinidae</taxon>
        <taxon>Didymodactylos</taxon>
    </lineage>
</organism>
<dbReference type="PROSITE" id="PS50878">
    <property type="entry name" value="RT_POL"/>
    <property type="match status" value="1"/>
</dbReference>
<protein>
    <recommendedName>
        <fullName evidence="1">Reverse transcriptase domain-containing protein</fullName>
    </recommendedName>
</protein>
<dbReference type="EMBL" id="CAJOBA010044516">
    <property type="protein sequence ID" value="CAF4164956.1"/>
    <property type="molecule type" value="Genomic_DNA"/>
</dbReference>
<evidence type="ECO:0000313" key="4">
    <source>
        <dbReference type="Proteomes" id="UP000682733"/>
    </source>
</evidence>